<dbReference type="WBParaSite" id="RSKR_0000582000.1">
    <property type="protein sequence ID" value="RSKR_0000582000.1"/>
    <property type="gene ID" value="RSKR_0000582000"/>
</dbReference>
<organism evidence="1 2">
    <name type="scientific">Rhabditophanes sp. KR3021</name>
    <dbReference type="NCBI Taxonomy" id="114890"/>
    <lineage>
        <taxon>Eukaryota</taxon>
        <taxon>Metazoa</taxon>
        <taxon>Ecdysozoa</taxon>
        <taxon>Nematoda</taxon>
        <taxon>Chromadorea</taxon>
        <taxon>Rhabditida</taxon>
        <taxon>Tylenchina</taxon>
        <taxon>Panagrolaimomorpha</taxon>
        <taxon>Strongyloidoidea</taxon>
        <taxon>Alloionematidae</taxon>
        <taxon>Rhabditophanes</taxon>
    </lineage>
</organism>
<evidence type="ECO:0000313" key="1">
    <source>
        <dbReference type="Proteomes" id="UP000095286"/>
    </source>
</evidence>
<proteinExistence type="predicted"/>
<protein>
    <submittedName>
        <fullName evidence="2">BORCS6 domain-containing protein</fullName>
    </submittedName>
</protein>
<reference evidence="2" key="1">
    <citation type="submission" date="2016-11" db="UniProtKB">
        <authorList>
            <consortium name="WormBaseParasite"/>
        </authorList>
    </citation>
    <scope>IDENTIFICATION</scope>
    <source>
        <strain evidence="2">KR3021</strain>
    </source>
</reference>
<dbReference type="Proteomes" id="UP000095286">
    <property type="component" value="Unplaced"/>
</dbReference>
<sequence>MDSNTQATGVAFDPSDDIKTIKVVEADVRTLTDEVDTLLRSLRGTMRGITDLTSEGMEVFTGCLMNTCSSAESATKQHFSIMAKMEELTLKMSKIDETHAKVKEVKELVDIVYKHLQVTPQ</sequence>
<accession>A0AC35TYI1</accession>
<name>A0AC35TYI1_9BILA</name>
<evidence type="ECO:0000313" key="2">
    <source>
        <dbReference type="WBParaSite" id="RSKR_0000582000.1"/>
    </source>
</evidence>